<keyword evidence="8" id="KW-1185">Reference proteome</keyword>
<keyword evidence="2 5" id="KW-0812">Transmembrane</keyword>
<feature type="transmembrane region" description="Helical" evidence="5">
    <location>
        <begin position="196"/>
        <end position="215"/>
    </location>
</feature>
<feature type="transmembrane region" description="Helical" evidence="5">
    <location>
        <begin position="69"/>
        <end position="91"/>
    </location>
</feature>
<organism evidence="7 8">
    <name type="scientific">Brevundimonas denitrificans</name>
    <dbReference type="NCBI Taxonomy" id="1443434"/>
    <lineage>
        <taxon>Bacteria</taxon>
        <taxon>Pseudomonadati</taxon>
        <taxon>Pseudomonadota</taxon>
        <taxon>Alphaproteobacteria</taxon>
        <taxon>Caulobacterales</taxon>
        <taxon>Caulobacteraceae</taxon>
        <taxon>Brevundimonas</taxon>
    </lineage>
</organism>
<feature type="transmembrane region" description="Helical" evidence="5">
    <location>
        <begin position="222"/>
        <end position="242"/>
    </location>
</feature>
<sequence length="444" mass="47803">MPKNTWKGQWDLVAISALVLLAFSIAFGGASRNHALRLALVELASLPLLVLAARRLILSGLWREHLFSLGLLAAIVAIPLIQLIPLPAAVWTSLPGRDQMVLALELAGLEPGWVPLSLTPDRTWGSVLALVPPAALFLAMLSLSHLHRQRLAQFYIAAAIAGILLGAAQLASHGLYLWDWGEAGQIRGFFANRNHLASSLLIVLPFAVIFGAATLRQRDQRTAALWFGALFAGLVVVALAAIRSRAGITLFAPVMLISLLAAWIAAGRGRPGTGLLVMIGSIGAALTAVAVLALPPVLARFDTEGAPEVRLERWPLVAETAQTYLPLGSGIGSFDAVYRSVEPLEELDGSFFNQAHNDYLETWLEAGWLGIGVILAFLVWYARRCWSAWKSPPSREGDLQRAASIGILLLHSAGDYPLRTITLAVVFAMCCGLLELARRTDQAH</sequence>
<feature type="transmembrane region" description="Helical" evidence="5">
    <location>
        <begin position="123"/>
        <end position="143"/>
    </location>
</feature>
<dbReference type="InterPro" id="IPR051533">
    <property type="entry name" value="WaaL-like"/>
</dbReference>
<keyword evidence="3 5" id="KW-1133">Transmembrane helix</keyword>
<name>A0ABQ6BDV3_9CAUL</name>
<reference evidence="8" key="1">
    <citation type="journal article" date="2019" name="Int. J. Syst. Evol. Microbiol.">
        <title>The Global Catalogue of Microorganisms (GCM) 10K type strain sequencing project: providing services to taxonomists for standard genome sequencing and annotation.</title>
        <authorList>
            <consortium name="The Broad Institute Genomics Platform"/>
            <consortium name="The Broad Institute Genome Sequencing Center for Infectious Disease"/>
            <person name="Wu L."/>
            <person name="Ma J."/>
        </authorList>
    </citation>
    <scope>NUCLEOTIDE SEQUENCE [LARGE SCALE GENOMIC DNA]</scope>
    <source>
        <strain evidence="8">NBRC 110107</strain>
    </source>
</reference>
<feature type="transmembrane region" description="Helical" evidence="5">
    <location>
        <begin position="366"/>
        <end position="386"/>
    </location>
</feature>
<feature type="transmembrane region" description="Helical" evidence="5">
    <location>
        <begin position="273"/>
        <end position="294"/>
    </location>
</feature>
<dbReference type="PANTHER" id="PTHR37422:SF23">
    <property type="entry name" value="TEICHURONIC ACID BIOSYNTHESIS PROTEIN TUAE"/>
    <property type="match status" value="1"/>
</dbReference>
<evidence type="ECO:0000256" key="4">
    <source>
        <dbReference type="ARBA" id="ARBA00023136"/>
    </source>
</evidence>
<feature type="transmembrane region" description="Helical" evidence="5">
    <location>
        <begin position="38"/>
        <end position="57"/>
    </location>
</feature>
<evidence type="ECO:0000313" key="7">
    <source>
        <dbReference type="EMBL" id="GLS00193.1"/>
    </source>
</evidence>
<dbReference type="EMBL" id="BSOY01000002">
    <property type="protein sequence ID" value="GLS00193.1"/>
    <property type="molecule type" value="Genomic_DNA"/>
</dbReference>
<evidence type="ECO:0000259" key="6">
    <source>
        <dbReference type="Pfam" id="PF04932"/>
    </source>
</evidence>
<keyword evidence="4 5" id="KW-0472">Membrane</keyword>
<evidence type="ECO:0000256" key="2">
    <source>
        <dbReference type="ARBA" id="ARBA00022692"/>
    </source>
</evidence>
<evidence type="ECO:0000256" key="5">
    <source>
        <dbReference type="SAM" id="Phobius"/>
    </source>
</evidence>
<evidence type="ECO:0000256" key="1">
    <source>
        <dbReference type="ARBA" id="ARBA00004141"/>
    </source>
</evidence>
<feature type="transmembrane region" description="Helical" evidence="5">
    <location>
        <begin position="248"/>
        <end position="266"/>
    </location>
</feature>
<dbReference type="PANTHER" id="PTHR37422">
    <property type="entry name" value="TEICHURONIC ACID BIOSYNTHESIS PROTEIN TUAE"/>
    <property type="match status" value="1"/>
</dbReference>
<dbReference type="Proteomes" id="UP001156921">
    <property type="component" value="Unassembled WGS sequence"/>
</dbReference>
<evidence type="ECO:0000256" key="3">
    <source>
        <dbReference type="ARBA" id="ARBA00022989"/>
    </source>
</evidence>
<proteinExistence type="predicted"/>
<dbReference type="RefSeq" id="WP_284220163.1">
    <property type="nucleotide sequence ID" value="NZ_BSOY01000002.1"/>
</dbReference>
<protein>
    <recommendedName>
        <fullName evidence="6">O-antigen ligase-related domain-containing protein</fullName>
    </recommendedName>
</protein>
<dbReference type="Pfam" id="PF04932">
    <property type="entry name" value="Wzy_C"/>
    <property type="match status" value="1"/>
</dbReference>
<evidence type="ECO:0000313" key="8">
    <source>
        <dbReference type="Proteomes" id="UP001156921"/>
    </source>
</evidence>
<dbReference type="InterPro" id="IPR007016">
    <property type="entry name" value="O-antigen_ligase-rel_domated"/>
</dbReference>
<feature type="domain" description="O-antigen ligase-related" evidence="6">
    <location>
        <begin position="232"/>
        <end position="374"/>
    </location>
</feature>
<feature type="transmembrane region" description="Helical" evidence="5">
    <location>
        <begin position="155"/>
        <end position="176"/>
    </location>
</feature>
<comment type="caution">
    <text evidence="7">The sequence shown here is derived from an EMBL/GenBank/DDBJ whole genome shotgun (WGS) entry which is preliminary data.</text>
</comment>
<comment type="subcellular location">
    <subcellularLocation>
        <location evidence="1">Membrane</location>
        <topology evidence="1">Multi-pass membrane protein</topology>
    </subcellularLocation>
</comment>
<gene>
    <name evidence="7" type="ORF">GCM10007859_01970</name>
</gene>
<accession>A0ABQ6BDV3</accession>